<evidence type="ECO:0000313" key="2">
    <source>
        <dbReference type="EMBL" id="GHB77987.1"/>
    </source>
</evidence>
<sequence>MLRRLVFYKKSTIAFFATLGIFFSSSAFRLTPPPLSSYPSDTIPVVDKPFVYDSLTEKEKRFPEFAIAGLDVAEGLEATLFASEPTISNPTSIDVDHRGRVWVCDAYNFRPNIHGDAQPRSKQDRLTGDRILILEDTDGDGKADLTKVFYEGPELDAPLGIAVLGNRVIVSQSPYVWLFTDDDGDDKADRKEIIFRGISGSKHDHGVHSFVFGPDGKFYFNFGSEGRQLLDARGRGFYDKYDQPINFRNYREGMVFRCDQNFKNLEVLGDNFRNGLEVAVDSYGSVWTSDHDEDGNESVRINYVMENGNFGYTDEMDGTTWRINRTNLEDDIARRHWHQNDPGVVPDLLHTGSGSPAGMTVYEGQLLPRQFQNQIIHADAGPNVVRGYPTVPDGAGYKATIIDLVKGTRDKWFRPSDVCAAPDGSLIVSDWYDPGEPDADIGPLDRNRGRIYRIAPPKTPYVSPKYDLTSPQEATDALQSANMATRYLAWNALVKMSFKAEPPLSELLHRYNAEPRLRARALWVLNNIEGVSSRHLENSFRNINPNLRITALRAVRQRNSDPTEYIKRLTTDRDPAVRRECALAIYRNHTYEALDVWLQLADQYEGNDRWYLEALGIGGYKQWDRLFKAWLNKVGDPLKNPAYRDIVWRSRSKYTIPYLARLTAESDSSLKSRLRYFRAFDFVPTSYDKSMALLGITQKKIPDHIPVSKYALYHLGKDFIQDSYWGKIALVRLLNETYGTEDYMELVARYEPAFENERLYQLAIERPDTDLGREAGRQLLRQAPNSYIWYKLEHSNSEKQLALLASIKAVGSQNSLTVLASVAAGSVYTLPVRLRAARYLGGSWEGEEFVLKLLKENRLNGEVKAAALDGISQAYRKEIRDEADKYLDFNNGGANKNVF</sequence>
<dbReference type="SUPFAM" id="SSF50952">
    <property type="entry name" value="Soluble quinoprotein glucose dehydrogenase"/>
    <property type="match status" value="1"/>
</dbReference>
<reference evidence="2 3" key="1">
    <citation type="journal article" date="2014" name="Int. J. Syst. Evol. Microbiol.">
        <title>Complete genome sequence of Corynebacterium casei LMG S-19264T (=DSM 44701T), isolated from a smear-ripened cheese.</title>
        <authorList>
            <consortium name="US DOE Joint Genome Institute (JGI-PGF)"/>
            <person name="Walter F."/>
            <person name="Albersmeier A."/>
            <person name="Kalinowski J."/>
            <person name="Ruckert C."/>
        </authorList>
    </citation>
    <scope>NUCLEOTIDE SEQUENCE [LARGE SCALE GENOMIC DNA]</scope>
    <source>
        <strain evidence="2 3">KCTC 12866</strain>
    </source>
</reference>
<dbReference type="AlphaFoldDB" id="A0A8J3D923"/>
<gene>
    <name evidence="2" type="ORF">GCM10007390_35220</name>
</gene>
<organism evidence="2 3">
    <name type="scientific">Persicitalea jodogahamensis</name>
    <dbReference type="NCBI Taxonomy" id="402147"/>
    <lineage>
        <taxon>Bacteria</taxon>
        <taxon>Pseudomonadati</taxon>
        <taxon>Bacteroidota</taxon>
        <taxon>Cytophagia</taxon>
        <taxon>Cytophagales</taxon>
        <taxon>Spirosomataceae</taxon>
        <taxon>Persicitalea</taxon>
    </lineage>
</organism>
<dbReference type="NCBIfam" id="TIGR02604">
    <property type="entry name" value="Piru_Ver_Nterm"/>
    <property type="match status" value="1"/>
</dbReference>
<dbReference type="InterPro" id="IPR055557">
    <property type="entry name" value="DUF7133"/>
</dbReference>
<dbReference type="InterPro" id="IPR011041">
    <property type="entry name" value="Quinoprot_gluc/sorb_DH_b-prop"/>
</dbReference>
<dbReference type="PANTHER" id="PTHR33546:SF1">
    <property type="entry name" value="LARGE, MULTIFUNCTIONAL SECRETED PROTEIN"/>
    <property type="match status" value="1"/>
</dbReference>
<evidence type="ECO:0000259" key="1">
    <source>
        <dbReference type="Pfam" id="PF23500"/>
    </source>
</evidence>
<dbReference type="SUPFAM" id="SSF48371">
    <property type="entry name" value="ARM repeat"/>
    <property type="match status" value="1"/>
</dbReference>
<feature type="domain" description="DUF7133" evidence="1">
    <location>
        <begin position="63"/>
        <end position="456"/>
    </location>
</feature>
<dbReference type="Proteomes" id="UP000598271">
    <property type="component" value="Unassembled WGS sequence"/>
</dbReference>
<dbReference type="EMBL" id="BMXF01000003">
    <property type="protein sequence ID" value="GHB77987.1"/>
    <property type="molecule type" value="Genomic_DNA"/>
</dbReference>
<dbReference type="PANTHER" id="PTHR33546">
    <property type="entry name" value="LARGE, MULTIFUNCTIONAL SECRETED PROTEIN-RELATED"/>
    <property type="match status" value="1"/>
</dbReference>
<name>A0A8J3D923_9BACT</name>
<keyword evidence="3" id="KW-1185">Reference proteome</keyword>
<dbReference type="InterPro" id="IPR011042">
    <property type="entry name" value="6-blade_b-propeller_TolB-like"/>
</dbReference>
<dbReference type="Gene3D" id="1.25.10.10">
    <property type="entry name" value="Leucine-rich Repeat Variant"/>
    <property type="match status" value="1"/>
</dbReference>
<dbReference type="InterPro" id="IPR013428">
    <property type="entry name" value="Membrane-bound_put_N"/>
</dbReference>
<dbReference type="Pfam" id="PF23500">
    <property type="entry name" value="DUF7133"/>
    <property type="match status" value="1"/>
</dbReference>
<comment type="caution">
    <text evidence="2">The sequence shown here is derived from an EMBL/GenBank/DDBJ whole genome shotgun (WGS) entry which is preliminary data.</text>
</comment>
<accession>A0A8J3D923</accession>
<dbReference type="RefSeq" id="WP_189565826.1">
    <property type="nucleotide sequence ID" value="NZ_BMXF01000003.1"/>
</dbReference>
<protein>
    <recommendedName>
        <fullName evidence="1">DUF7133 domain-containing protein</fullName>
    </recommendedName>
</protein>
<dbReference type="Gene3D" id="2.120.10.30">
    <property type="entry name" value="TolB, C-terminal domain"/>
    <property type="match status" value="1"/>
</dbReference>
<dbReference type="InterPro" id="IPR016024">
    <property type="entry name" value="ARM-type_fold"/>
</dbReference>
<evidence type="ECO:0000313" key="3">
    <source>
        <dbReference type="Proteomes" id="UP000598271"/>
    </source>
</evidence>
<dbReference type="InterPro" id="IPR011989">
    <property type="entry name" value="ARM-like"/>
</dbReference>
<proteinExistence type="predicted"/>